<dbReference type="Pfam" id="PF00557">
    <property type="entry name" value="Peptidase_M24"/>
    <property type="match status" value="1"/>
</dbReference>
<dbReference type="Gene3D" id="3.90.230.10">
    <property type="entry name" value="Creatinase/methionine aminopeptidase superfamily"/>
    <property type="match status" value="1"/>
</dbReference>
<dbReference type="InterPro" id="IPR000587">
    <property type="entry name" value="Creatinase_N"/>
</dbReference>
<keyword evidence="3" id="KW-0378">Hydrolase</keyword>
<feature type="domain" description="Peptidase M24" evidence="1">
    <location>
        <begin position="136"/>
        <end position="340"/>
    </location>
</feature>
<dbReference type="EMBL" id="QRWX01000001">
    <property type="protein sequence ID" value="RGT57484.1"/>
    <property type="molecule type" value="Genomic_DNA"/>
</dbReference>
<comment type="caution">
    <text evidence="3">The sequence shown here is derived from an EMBL/GenBank/DDBJ whole genome shotgun (WGS) entry which is preliminary data.</text>
</comment>
<sequence>MLDKRRLSRVIEKMTTDCLLITDPISIAYLCGKKIEPGERFLGLLIGKEIEPVLILNQLFRFSDELGIKIEYYKDIDRITNIISRFIDKKSSLGVDKIMPARFLIPMMEEKIASEFKLGSYAVDHTRAVKDACEQELMRVASHINDLAMAEFKKLIHEGVTEVEVASQMLGIYQRLGASGYSFEPIVAFGKNAADPHHMPDDTVLHEGDTVLFDVGCVVNGYCSDMTRTFFYKKYPTPEQVEIYNLVRQANENAEHYCKPGVRLCDIDAIARNIITEGGYGEDFTHRLGHFIGTETHEYGDVSQMFTDLTVEGNTFSIEPGIYHPSILGCRIEDLVLITKDGCEVLNHYPHEIEVIK</sequence>
<keyword evidence="3" id="KW-0031">Aminopeptidase</keyword>
<reference evidence="3 4" key="1">
    <citation type="submission" date="2018-08" db="EMBL/GenBank/DDBJ databases">
        <title>A genome reference for cultivated species of the human gut microbiota.</title>
        <authorList>
            <person name="Zou Y."/>
            <person name="Xue W."/>
            <person name="Luo G."/>
        </authorList>
    </citation>
    <scope>NUCLEOTIDE SEQUENCE [LARGE SCALE GENOMIC DNA]</scope>
    <source>
        <strain evidence="3 4">AF18-46</strain>
    </source>
</reference>
<dbReference type="SUPFAM" id="SSF55920">
    <property type="entry name" value="Creatinase/aminopeptidase"/>
    <property type="match status" value="1"/>
</dbReference>
<evidence type="ECO:0000313" key="3">
    <source>
        <dbReference type="EMBL" id="RGT57484.1"/>
    </source>
</evidence>
<accession>A0A412PH46</accession>
<name>A0A412PH46_9FIRM</name>
<proteinExistence type="predicted"/>
<evidence type="ECO:0000313" key="4">
    <source>
        <dbReference type="Proteomes" id="UP000284731"/>
    </source>
</evidence>
<dbReference type="InterPro" id="IPR036005">
    <property type="entry name" value="Creatinase/aminopeptidase-like"/>
</dbReference>
<dbReference type="GO" id="GO:0004177">
    <property type="term" value="F:aminopeptidase activity"/>
    <property type="evidence" value="ECO:0007669"/>
    <property type="project" value="UniProtKB-KW"/>
</dbReference>
<dbReference type="Gene3D" id="3.40.350.10">
    <property type="entry name" value="Creatinase/prolidase N-terminal domain"/>
    <property type="match status" value="1"/>
</dbReference>
<dbReference type="InterPro" id="IPR000994">
    <property type="entry name" value="Pept_M24"/>
</dbReference>
<dbReference type="CDD" id="cd01092">
    <property type="entry name" value="APP-like"/>
    <property type="match status" value="1"/>
</dbReference>
<dbReference type="InterPro" id="IPR050659">
    <property type="entry name" value="Peptidase_M24B"/>
</dbReference>
<gene>
    <name evidence="3" type="ORF">DWX20_00070</name>
</gene>
<keyword evidence="3" id="KW-0645">Protease</keyword>
<evidence type="ECO:0000259" key="1">
    <source>
        <dbReference type="Pfam" id="PF00557"/>
    </source>
</evidence>
<organism evidence="3 4">
    <name type="scientific">Solobacterium moorei</name>
    <dbReference type="NCBI Taxonomy" id="102148"/>
    <lineage>
        <taxon>Bacteria</taxon>
        <taxon>Bacillati</taxon>
        <taxon>Bacillota</taxon>
        <taxon>Erysipelotrichia</taxon>
        <taxon>Erysipelotrichales</taxon>
        <taxon>Erysipelotrichaceae</taxon>
        <taxon>Solobacterium</taxon>
    </lineage>
</organism>
<dbReference type="AlphaFoldDB" id="A0A412PH46"/>
<dbReference type="PANTHER" id="PTHR46112">
    <property type="entry name" value="AMINOPEPTIDASE"/>
    <property type="match status" value="1"/>
</dbReference>
<dbReference type="PANTHER" id="PTHR46112:SF3">
    <property type="entry name" value="AMINOPEPTIDASE YPDF"/>
    <property type="match status" value="1"/>
</dbReference>
<feature type="domain" description="Creatinase N-terminal" evidence="2">
    <location>
        <begin position="6"/>
        <end position="129"/>
    </location>
</feature>
<dbReference type="SUPFAM" id="SSF53092">
    <property type="entry name" value="Creatinase/prolidase N-terminal domain"/>
    <property type="match status" value="1"/>
</dbReference>
<dbReference type="RefSeq" id="WP_118764012.1">
    <property type="nucleotide sequence ID" value="NZ_CABJCF010000001.1"/>
</dbReference>
<dbReference type="InterPro" id="IPR029149">
    <property type="entry name" value="Creatin/AminoP/Spt16_N"/>
</dbReference>
<dbReference type="Proteomes" id="UP000284731">
    <property type="component" value="Unassembled WGS sequence"/>
</dbReference>
<protein>
    <submittedName>
        <fullName evidence="3">Aminopeptidase P family protein</fullName>
    </submittedName>
</protein>
<dbReference type="Pfam" id="PF01321">
    <property type="entry name" value="Creatinase_N"/>
    <property type="match status" value="1"/>
</dbReference>
<evidence type="ECO:0000259" key="2">
    <source>
        <dbReference type="Pfam" id="PF01321"/>
    </source>
</evidence>